<dbReference type="Gene3D" id="3.30.530.20">
    <property type="match status" value="1"/>
</dbReference>
<dbReference type="InterPro" id="IPR023393">
    <property type="entry name" value="START-like_dom_sf"/>
</dbReference>
<dbReference type="EMBL" id="CP150096">
    <property type="protein sequence ID" value="WZN44071.1"/>
    <property type="molecule type" value="Genomic_DNA"/>
</dbReference>
<keyword evidence="1" id="KW-0732">Signal</keyword>
<dbReference type="Proteomes" id="UP001449657">
    <property type="component" value="Chromosome"/>
</dbReference>
<keyword evidence="3" id="KW-1185">Reference proteome</keyword>
<evidence type="ECO:0000256" key="1">
    <source>
        <dbReference type="SAM" id="SignalP"/>
    </source>
</evidence>
<dbReference type="RefSeq" id="WP_341838865.1">
    <property type="nucleotide sequence ID" value="NZ_CP149792.1"/>
</dbReference>
<sequence>MKKYLLMFLVCWSGTAMAQMGAAQKIVPEYLHETRIKSDPPAIWQTIRDLPKVKDYSNGAITEVNIRTVGGTQFRDLVFADGRKRTDEIEQIHDTYKFFVFHVADPLPTGVSKAIVTALVESLPDSKDTSVVRWSIIMEGDKSARKALTDTLVAEIANYEAGLKKLMEQAP</sequence>
<dbReference type="SUPFAM" id="SSF55961">
    <property type="entry name" value="Bet v1-like"/>
    <property type="match status" value="1"/>
</dbReference>
<organism evidence="2 3">
    <name type="scientific">Chitinophaga caseinilytica</name>
    <dbReference type="NCBI Taxonomy" id="2267521"/>
    <lineage>
        <taxon>Bacteria</taxon>
        <taxon>Pseudomonadati</taxon>
        <taxon>Bacteroidota</taxon>
        <taxon>Chitinophagia</taxon>
        <taxon>Chitinophagales</taxon>
        <taxon>Chitinophagaceae</taxon>
        <taxon>Chitinophaga</taxon>
    </lineage>
</organism>
<feature type="signal peptide" evidence="1">
    <location>
        <begin position="1"/>
        <end position="18"/>
    </location>
</feature>
<evidence type="ECO:0000313" key="2">
    <source>
        <dbReference type="EMBL" id="WZN44071.1"/>
    </source>
</evidence>
<name>A0ABZ2YW54_9BACT</name>
<evidence type="ECO:0008006" key="4">
    <source>
        <dbReference type="Google" id="ProtNLM"/>
    </source>
</evidence>
<protein>
    <recommendedName>
        <fullName evidence="4">Polyketide cyclase / dehydrase and lipid transport</fullName>
    </recommendedName>
</protein>
<accession>A0ABZ2YW54</accession>
<reference evidence="2 3" key="1">
    <citation type="submission" date="2024-03" db="EMBL/GenBank/DDBJ databases">
        <title>Chitinophaga caseinilytica sp. nov., a casein hydrolysing bacterium isolated from forest soil.</title>
        <authorList>
            <person name="Lee D.S."/>
            <person name="Han D.M."/>
            <person name="Baek J.H."/>
            <person name="Choi D.G."/>
            <person name="Jeon J.H."/>
            <person name="Jeon C.O."/>
        </authorList>
    </citation>
    <scope>NUCLEOTIDE SEQUENCE [LARGE SCALE GENOMIC DNA]</scope>
    <source>
        <strain evidence="2 3">KACC 19118</strain>
    </source>
</reference>
<gene>
    <name evidence="2" type="ORF">WJU22_14305</name>
</gene>
<feature type="chain" id="PRO_5045388855" description="Polyketide cyclase / dehydrase and lipid transport" evidence="1">
    <location>
        <begin position="19"/>
        <end position="171"/>
    </location>
</feature>
<evidence type="ECO:0000313" key="3">
    <source>
        <dbReference type="Proteomes" id="UP001449657"/>
    </source>
</evidence>
<proteinExistence type="predicted"/>